<dbReference type="PANTHER" id="PTHR46494:SF1">
    <property type="entry name" value="CORA FAMILY METAL ION TRANSPORTER (EUROFUNG)"/>
    <property type="match status" value="1"/>
</dbReference>
<evidence type="ECO:0000313" key="13">
    <source>
        <dbReference type="EMBL" id="KKK35049.1"/>
    </source>
</evidence>
<evidence type="ECO:0000256" key="2">
    <source>
        <dbReference type="ARBA" id="ARBA00009765"/>
    </source>
</evidence>
<dbReference type="OrthoDB" id="9803416at2"/>
<dbReference type="AlphaFoldDB" id="A0A0M2SK48"/>
<feature type="transmembrane region" description="Helical" evidence="12">
    <location>
        <begin position="285"/>
        <end position="305"/>
    </location>
</feature>
<reference evidence="13 14" key="1">
    <citation type="submission" date="2015-04" db="EMBL/GenBank/DDBJ databases">
        <title>Taxonomic description and genome sequence of Salinicoccus sediminis sp. nov., a novel hyper halotolerant bacterium isolated from marine sediment.</title>
        <authorList>
            <person name="Mathan Kumar R."/>
            <person name="Kaur G."/>
            <person name="Kumar N."/>
            <person name="Kumar A."/>
            <person name="Singh N.K."/>
            <person name="Kaur N."/>
            <person name="Mayilraj S."/>
        </authorList>
    </citation>
    <scope>NUCLEOTIDE SEQUENCE [LARGE SCALE GENOMIC DNA]</scope>
    <source>
        <strain evidence="13 14">SV-16</strain>
    </source>
</reference>
<comment type="caution">
    <text evidence="13">The sequence shown here is derived from an EMBL/GenBank/DDBJ whole genome shotgun (WGS) entry which is preliminary data.</text>
</comment>
<keyword evidence="7 12" id="KW-1133">Transmembrane helix</keyword>
<dbReference type="FunFam" id="1.20.58.340:FF:000004">
    <property type="entry name" value="Magnesium transport protein CorA"/>
    <property type="match status" value="1"/>
</dbReference>
<dbReference type="InterPro" id="IPR045861">
    <property type="entry name" value="CorA_cytoplasmic_dom"/>
</dbReference>
<accession>A0A0M2SK48</accession>
<keyword evidence="3" id="KW-0813">Transport</keyword>
<dbReference type="GO" id="GO:0050897">
    <property type="term" value="F:cobalt ion binding"/>
    <property type="evidence" value="ECO:0007669"/>
    <property type="project" value="TreeGrafter"/>
</dbReference>
<evidence type="ECO:0000256" key="1">
    <source>
        <dbReference type="ARBA" id="ARBA00004651"/>
    </source>
</evidence>
<evidence type="ECO:0000256" key="12">
    <source>
        <dbReference type="SAM" id="Phobius"/>
    </source>
</evidence>
<keyword evidence="6" id="KW-0460">Magnesium</keyword>
<comment type="subcellular location">
    <subcellularLocation>
        <location evidence="1">Cell membrane</location>
        <topology evidence="1">Multi-pass membrane protein</topology>
    </subcellularLocation>
</comment>
<dbReference type="SUPFAM" id="SSF143865">
    <property type="entry name" value="CorA soluble domain-like"/>
    <property type="match status" value="1"/>
</dbReference>
<evidence type="ECO:0000256" key="10">
    <source>
        <dbReference type="ARBA" id="ARBA00034269"/>
    </source>
</evidence>
<evidence type="ECO:0000256" key="5">
    <source>
        <dbReference type="ARBA" id="ARBA00022692"/>
    </source>
</evidence>
<comment type="function">
    <text evidence="11">Mediates influx of magnesium ions. Alternates between open and closed states. Activated by low cytoplasmic Mg(2+) levels. Inactive when cytoplasmic Mg(2+) levels are high.</text>
</comment>
<keyword evidence="9 12" id="KW-0472">Membrane</keyword>
<dbReference type="PATRIC" id="fig|1432562.3.peg.1048"/>
<dbReference type="RefSeq" id="WP_046513753.1">
    <property type="nucleotide sequence ID" value="NZ_LAYZ01000002.1"/>
</dbReference>
<dbReference type="SUPFAM" id="SSF144083">
    <property type="entry name" value="Magnesium transport protein CorA, transmembrane region"/>
    <property type="match status" value="1"/>
</dbReference>
<evidence type="ECO:0000256" key="7">
    <source>
        <dbReference type="ARBA" id="ARBA00022989"/>
    </source>
</evidence>
<evidence type="ECO:0000256" key="6">
    <source>
        <dbReference type="ARBA" id="ARBA00022842"/>
    </source>
</evidence>
<keyword evidence="14" id="KW-1185">Reference proteome</keyword>
<dbReference type="GO" id="GO:0005886">
    <property type="term" value="C:plasma membrane"/>
    <property type="evidence" value="ECO:0007669"/>
    <property type="project" value="UniProtKB-SubCell"/>
</dbReference>
<evidence type="ECO:0000313" key="14">
    <source>
        <dbReference type="Proteomes" id="UP000034287"/>
    </source>
</evidence>
<evidence type="ECO:0000256" key="9">
    <source>
        <dbReference type="ARBA" id="ARBA00023136"/>
    </source>
</evidence>
<evidence type="ECO:0008006" key="15">
    <source>
        <dbReference type="Google" id="ProtNLM"/>
    </source>
</evidence>
<evidence type="ECO:0000256" key="8">
    <source>
        <dbReference type="ARBA" id="ARBA00023065"/>
    </source>
</evidence>
<organism evidence="13 14">
    <name type="scientific">Salinicoccus sediminis</name>
    <dbReference type="NCBI Taxonomy" id="1432562"/>
    <lineage>
        <taxon>Bacteria</taxon>
        <taxon>Bacillati</taxon>
        <taxon>Bacillota</taxon>
        <taxon>Bacilli</taxon>
        <taxon>Bacillales</taxon>
        <taxon>Staphylococcaceae</taxon>
        <taxon>Salinicoccus</taxon>
    </lineage>
</organism>
<dbReference type="Gene3D" id="3.30.460.20">
    <property type="entry name" value="CorA soluble domain-like"/>
    <property type="match status" value="1"/>
</dbReference>
<evidence type="ECO:0000256" key="3">
    <source>
        <dbReference type="ARBA" id="ARBA00022448"/>
    </source>
</evidence>
<protein>
    <recommendedName>
        <fullName evidence="15">Magnesium transport protein CorA</fullName>
    </recommendedName>
</protein>
<name>A0A0M2SK48_9STAP</name>
<feature type="transmembrane region" description="Helical" evidence="12">
    <location>
        <begin position="250"/>
        <end position="273"/>
    </location>
</feature>
<dbReference type="GO" id="GO:0015087">
    <property type="term" value="F:cobalt ion transmembrane transporter activity"/>
    <property type="evidence" value="ECO:0007669"/>
    <property type="project" value="TreeGrafter"/>
</dbReference>
<dbReference type="EMBL" id="LAYZ01000002">
    <property type="protein sequence ID" value="KKK35049.1"/>
    <property type="molecule type" value="Genomic_DNA"/>
</dbReference>
<comment type="similarity">
    <text evidence="2">Belongs to the CorA metal ion transporter (MIT) (TC 1.A.35) family.</text>
</comment>
<evidence type="ECO:0000256" key="11">
    <source>
        <dbReference type="ARBA" id="ARBA00045497"/>
    </source>
</evidence>
<dbReference type="InterPro" id="IPR002523">
    <property type="entry name" value="MgTranspt_CorA/ZnTranspt_ZntB"/>
</dbReference>
<keyword evidence="4" id="KW-1003">Cell membrane</keyword>
<keyword evidence="8" id="KW-0406">Ion transport</keyword>
<dbReference type="InterPro" id="IPR045863">
    <property type="entry name" value="CorA_TM1_TM2"/>
</dbReference>
<dbReference type="STRING" id="1432562.WN59_05290"/>
<proteinExistence type="inferred from homology"/>
<dbReference type="PANTHER" id="PTHR46494">
    <property type="entry name" value="CORA FAMILY METAL ION TRANSPORTER (EUROFUNG)"/>
    <property type="match status" value="1"/>
</dbReference>
<gene>
    <name evidence="13" type="ORF">WN59_05290</name>
</gene>
<dbReference type="Gene3D" id="1.20.58.340">
    <property type="entry name" value="Magnesium transport protein CorA, transmembrane region"/>
    <property type="match status" value="2"/>
</dbReference>
<dbReference type="Proteomes" id="UP000034287">
    <property type="component" value="Unassembled WGS sequence"/>
</dbReference>
<sequence>MGLSIQYITKDDTIEKTSRGGDVPGDVTFTWYDYNSFGDKEQLVDDFGFRDIKLEDEMVKNYRPAYFNNEDYQLLICHVIDQETLEAHAVNICVMQDIIITFHNGVLDEFIDIAKIIKNKQDDLEVDIALHILLATVDQYFDIVHDIEDEVISFEEKHADEKKGRDLTSKIFDVKRKVFRVKRVIIPMEELAEKFEEQDDIFNSTQSGDLLDRVNSKIDRQKLIIQFSEEMIDELKDNYISYNTYRMNKIISVLTLISAVFLPLTLITGIYGMNFEIMPELKWDIGYYLSLALMLIISASMLGFFKYKGWM</sequence>
<comment type="catalytic activity">
    <reaction evidence="10">
        <text>Mg(2+)(in) = Mg(2+)(out)</text>
        <dbReference type="Rhea" id="RHEA:29827"/>
        <dbReference type="ChEBI" id="CHEBI:18420"/>
    </reaction>
</comment>
<dbReference type="Pfam" id="PF01544">
    <property type="entry name" value="CorA"/>
    <property type="match status" value="1"/>
</dbReference>
<dbReference type="GO" id="GO:0000287">
    <property type="term" value="F:magnesium ion binding"/>
    <property type="evidence" value="ECO:0007669"/>
    <property type="project" value="TreeGrafter"/>
</dbReference>
<dbReference type="GO" id="GO:0015095">
    <property type="term" value="F:magnesium ion transmembrane transporter activity"/>
    <property type="evidence" value="ECO:0007669"/>
    <property type="project" value="TreeGrafter"/>
</dbReference>
<evidence type="ECO:0000256" key="4">
    <source>
        <dbReference type="ARBA" id="ARBA00022475"/>
    </source>
</evidence>
<keyword evidence="5 12" id="KW-0812">Transmembrane</keyword>